<protein>
    <submittedName>
        <fullName evidence="1">Uncharacterized protein</fullName>
    </submittedName>
</protein>
<dbReference type="HOGENOM" id="CLU_1915463_0_0_11"/>
<dbReference type="eggNOG" id="COG0010">
    <property type="taxonomic scope" value="Bacteria"/>
</dbReference>
<accession>Q0S6Y8</accession>
<proteinExistence type="predicted"/>
<gene>
    <name evidence="1" type="ordered locus">RHA1_ro04917</name>
</gene>
<dbReference type="Proteomes" id="UP000008710">
    <property type="component" value="Chromosome"/>
</dbReference>
<dbReference type="PATRIC" id="fig|101510.16.peg.4966"/>
<dbReference type="KEGG" id="rha:RHA1_ro04917"/>
<dbReference type="AlphaFoldDB" id="Q0S6Y8"/>
<dbReference type="OrthoDB" id="7331788at2"/>
<organism evidence="1 2">
    <name type="scientific">Rhodococcus jostii (strain RHA1)</name>
    <dbReference type="NCBI Taxonomy" id="101510"/>
    <lineage>
        <taxon>Bacteria</taxon>
        <taxon>Bacillati</taxon>
        <taxon>Actinomycetota</taxon>
        <taxon>Actinomycetes</taxon>
        <taxon>Mycobacteriales</taxon>
        <taxon>Nocardiaceae</taxon>
        <taxon>Rhodococcus</taxon>
    </lineage>
</organism>
<reference evidence="2" key="1">
    <citation type="journal article" date="2006" name="Proc. Natl. Acad. Sci. U.S.A.">
        <title>The complete genome of Rhodococcus sp. RHA1 provides insights into a catabolic powerhouse.</title>
        <authorList>
            <person name="McLeod M.P."/>
            <person name="Warren R.L."/>
            <person name="Hsiao W.W.L."/>
            <person name="Araki N."/>
            <person name="Myhre M."/>
            <person name="Fernandes C."/>
            <person name="Miyazawa D."/>
            <person name="Wong W."/>
            <person name="Lillquist A.L."/>
            <person name="Wang D."/>
            <person name="Dosanjh M."/>
            <person name="Hara H."/>
            <person name="Petrescu A."/>
            <person name="Morin R.D."/>
            <person name="Yang G."/>
            <person name="Stott J.M."/>
            <person name="Schein J.E."/>
            <person name="Shin H."/>
            <person name="Smailus D."/>
            <person name="Siddiqui A.S."/>
            <person name="Marra M.A."/>
            <person name="Jones S.J.M."/>
            <person name="Holt R."/>
            <person name="Brinkman F.S.L."/>
            <person name="Miyauchi K."/>
            <person name="Fukuda M."/>
            <person name="Davies J.E."/>
            <person name="Mohn W.W."/>
            <person name="Eltis L.D."/>
        </authorList>
    </citation>
    <scope>NUCLEOTIDE SEQUENCE [LARGE SCALE GENOMIC DNA]</scope>
    <source>
        <strain evidence="2">RHA1</strain>
    </source>
</reference>
<dbReference type="EMBL" id="CP000431">
    <property type="protein sequence ID" value="ABG96698.1"/>
    <property type="molecule type" value="Genomic_DNA"/>
</dbReference>
<evidence type="ECO:0000313" key="2">
    <source>
        <dbReference type="Proteomes" id="UP000008710"/>
    </source>
</evidence>
<dbReference type="RefSeq" id="WP_011597204.1">
    <property type="nucleotide sequence ID" value="NC_008268.1"/>
</dbReference>
<evidence type="ECO:0000313" key="1">
    <source>
        <dbReference type="EMBL" id="ABG96698.1"/>
    </source>
</evidence>
<sequence>MVGRDLGDAATVIDRTDRVEPTGVVALSETVRAAHALADDLAVARADLPGLRPLVVRGDRSILLGIFPALRRHLGSVGLWWPPECSTFSDAPCREREDPGSCRRWTGSVPATDLRDRAHIHPRRELIAGLAR</sequence>
<name>Q0S6Y8_RHOJR</name>